<sequence length="122" mass="13650">MGYGRLGINVDKSVLWKESLSIQTVIRGSKTIQHGTSWRVNRAPSSPKGIVQRGCAAWKGRRAAFKGGHIKGDRAKQETGQLKGTQAKRERVKSKRQNSKYRTGQLKGTQAKHERVIETTKH</sequence>
<accession>A0A8X7CKW3</accession>
<organism evidence="2 3">
    <name type="scientific">Trichonephila inaurata madagascariensis</name>
    <dbReference type="NCBI Taxonomy" id="2747483"/>
    <lineage>
        <taxon>Eukaryota</taxon>
        <taxon>Metazoa</taxon>
        <taxon>Ecdysozoa</taxon>
        <taxon>Arthropoda</taxon>
        <taxon>Chelicerata</taxon>
        <taxon>Arachnida</taxon>
        <taxon>Araneae</taxon>
        <taxon>Araneomorphae</taxon>
        <taxon>Entelegynae</taxon>
        <taxon>Araneoidea</taxon>
        <taxon>Nephilidae</taxon>
        <taxon>Trichonephila</taxon>
        <taxon>Trichonephila inaurata</taxon>
    </lineage>
</organism>
<gene>
    <name evidence="2" type="ORF">TNIN_139621</name>
</gene>
<evidence type="ECO:0000313" key="3">
    <source>
        <dbReference type="Proteomes" id="UP000886998"/>
    </source>
</evidence>
<feature type="region of interest" description="Disordered" evidence="1">
    <location>
        <begin position="66"/>
        <end position="122"/>
    </location>
</feature>
<reference evidence="2" key="1">
    <citation type="submission" date="2020-08" db="EMBL/GenBank/DDBJ databases">
        <title>Multicomponent nature underlies the extraordinary mechanical properties of spider dragline silk.</title>
        <authorList>
            <person name="Kono N."/>
            <person name="Nakamura H."/>
            <person name="Mori M."/>
            <person name="Yoshida Y."/>
            <person name="Ohtoshi R."/>
            <person name="Malay A.D."/>
            <person name="Moran D.A.P."/>
            <person name="Tomita M."/>
            <person name="Numata K."/>
            <person name="Arakawa K."/>
        </authorList>
    </citation>
    <scope>NUCLEOTIDE SEQUENCE</scope>
</reference>
<protein>
    <submittedName>
        <fullName evidence="2">Uncharacterized protein</fullName>
    </submittedName>
</protein>
<keyword evidence="3" id="KW-1185">Reference proteome</keyword>
<name>A0A8X7CKW3_9ARAC</name>
<dbReference type="Proteomes" id="UP000886998">
    <property type="component" value="Unassembled WGS sequence"/>
</dbReference>
<comment type="caution">
    <text evidence="2">The sequence shown here is derived from an EMBL/GenBank/DDBJ whole genome shotgun (WGS) entry which is preliminary data.</text>
</comment>
<feature type="compositionally biased region" description="Basic and acidic residues" evidence="1">
    <location>
        <begin position="111"/>
        <end position="122"/>
    </location>
</feature>
<feature type="compositionally biased region" description="Basic residues" evidence="1">
    <location>
        <begin position="90"/>
        <end position="99"/>
    </location>
</feature>
<evidence type="ECO:0000313" key="2">
    <source>
        <dbReference type="EMBL" id="GFY71406.1"/>
    </source>
</evidence>
<dbReference type="EMBL" id="BMAV01018795">
    <property type="protein sequence ID" value="GFY71406.1"/>
    <property type="molecule type" value="Genomic_DNA"/>
</dbReference>
<dbReference type="AlphaFoldDB" id="A0A8X7CKW3"/>
<proteinExistence type="predicted"/>
<evidence type="ECO:0000256" key="1">
    <source>
        <dbReference type="SAM" id="MobiDB-lite"/>
    </source>
</evidence>